<dbReference type="EMBL" id="BQKA01000026">
    <property type="protein sequence ID" value="GJM50415.1"/>
    <property type="molecule type" value="Genomic_DNA"/>
</dbReference>
<evidence type="ECO:0000313" key="5">
    <source>
        <dbReference type="Proteomes" id="UP001208692"/>
    </source>
</evidence>
<protein>
    <recommendedName>
        <fullName evidence="6">Outer membrane protein/protective antigen OMA87</fullName>
    </recommendedName>
</protein>
<comment type="caution">
    <text evidence="2">The sequence shown here is derived from an EMBL/GenBank/DDBJ whole genome shotgun (WGS) entry which is preliminary data.</text>
</comment>
<feature type="chain" id="PRO_5043966307" description="Outer membrane protein/protective antigen OMA87" evidence="1">
    <location>
        <begin position="20"/>
        <end position="617"/>
    </location>
</feature>
<dbReference type="Proteomes" id="UP001207736">
    <property type="component" value="Unassembled WGS sequence"/>
</dbReference>
<dbReference type="AlphaFoldDB" id="A0AAV5AVT3"/>
<feature type="signal peptide" evidence="1">
    <location>
        <begin position="1"/>
        <end position="19"/>
    </location>
</feature>
<organism evidence="2 4">
    <name type="scientific">Capnocytophaga catalasegens</name>
    <dbReference type="NCBI Taxonomy" id="1004260"/>
    <lineage>
        <taxon>Bacteria</taxon>
        <taxon>Pseudomonadati</taxon>
        <taxon>Bacteroidota</taxon>
        <taxon>Flavobacteriia</taxon>
        <taxon>Flavobacteriales</taxon>
        <taxon>Flavobacteriaceae</taxon>
        <taxon>Capnocytophaga</taxon>
    </lineage>
</organism>
<proteinExistence type="predicted"/>
<reference evidence="2 5" key="1">
    <citation type="submission" date="2021-11" db="EMBL/GenBank/DDBJ databases">
        <title>Draft genome sequence of Capnocytophaga sp. strain KC07075 isolated from cat oral cavity.</title>
        <authorList>
            <person name="Suzuki M."/>
            <person name="Imaoka K."/>
            <person name="Kimura M."/>
            <person name="Morikawa S."/>
            <person name="Maeda K."/>
        </authorList>
    </citation>
    <scope>NUCLEOTIDE SEQUENCE</scope>
    <source>
        <strain evidence="2">KC07075</strain>
        <strain evidence="3 5">KC07079</strain>
    </source>
</reference>
<dbReference type="Proteomes" id="UP001208692">
    <property type="component" value="Unassembled WGS sequence"/>
</dbReference>
<keyword evidence="5" id="KW-1185">Reference proteome</keyword>
<evidence type="ECO:0000313" key="4">
    <source>
        <dbReference type="Proteomes" id="UP001207736"/>
    </source>
</evidence>
<evidence type="ECO:0008006" key="6">
    <source>
        <dbReference type="Google" id="ProtNLM"/>
    </source>
</evidence>
<evidence type="ECO:0000256" key="1">
    <source>
        <dbReference type="SAM" id="SignalP"/>
    </source>
</evidence>
<dbReference type="RefSeq" id="WP_264847030.1">
    <property type="nucleotide sequence ID" value="NZ_BPMA01000038.1"/>
</dbReference>
<keyword evidence="1" id="KW-0732">Signal</keyword>
<evidence type="ECO:0000313" key="2">
    <source>
        <dbReference type="EMBL" id="GJM50415.1"/>
    </source>
</evidence>
<dbReference type="EMBL" id="BQKB01000006">
    <property type="protein sequence ID" value="GJM51803.1"/>
    <property type="molecule type" value="Genomic_DNA"/>
</dbReference>
<dbReference type="Gene3D" id="3.10.20.310">
    <property type="entry name" value="membrane protein fhac"/>
    <property type="match status" value="1"/>
</dbReference>
<name>A0AAV5AVT3_9FLAO</name>
<sequence>MKKYVICLIFSLFATYAISQDTLQVRSIEEKANNDKSQKLYENLQERSEKGKITRKLHQLIFRSINTSSSTQKTQFIEKDLHRNFSEFQGKKIRNIHIRTFDPFGFSERDSTKVPTNRWERMGNALHRKTQPVAIRKLLLFRKNQPLDSLLVKETERNIRSQSYVRRVLITPIATQSIDSVDINISVLDNWTMFFDGDASTTNFSAQVQERNFLGLGNQVTFRHRQEIKEPYRTGMAFSYVIPNIYNTNINTYVTYSDNLDNFYEKRWGAYRSYYSIYTRWAGGIELSERTFAEDILYKDSIHSPNLKTQYKDFWGSVAFPVLKKYTAMDKRTNLIFSLRHYQLDYIKTPEYYLDSIGFYSDRKMYLASIGLSNMGYEQDRYIFRHEDIEDISVGKKFSYIFGFQDNLGQRKLYSGIKTMYGAYWKIGYVAVDMQIGSFFHTNEQRQTTFRLETTYFSNLFSLGRWNFRQFIKFRSVFGFDRKNHVRDRITLNGRTGILEFNSSILSGTRKSILSFQTQSYSPFSWGGFRFSPFATFELGAIGQEGNSLWKDEFFPKINLGVLVSNDYLLFGDFQFSFFFLPRVPGKGSVFNFSSTRNEDFRLPNFNFRAPNVVPYE</sequence>
<gene>
    <name evidence="2" type="ORF">RCZ15_13880</name>
    <name evidence="3" type="ORF">RCZ16_01210</name>
</gene>
<accession>A0AAV5AVT3</accession>
<evidence type="ECO:0000313" key="3">
    <source>
        <dbReference type="EMBL" id="GJM51803.1"/>
    </source>
</evidence>